<keyword evidence="1" id="KW-0677">Repeat</keyword>
<evidence type="ECO:0000256" key="1">
    <source>
        <dbReference type="ARBA" id="ARBA00022737"/>
    </source>
</evidence>
<feature type="domain" description="Right handed beta helix" evidence="2">
    <location>
        <begin position="157"/>
        <end position="257"/>
    </location>
</feature>
<evidence type="ECO:0000313" key="3">
    <source>
        <dbReference type="EMBL" id="CAC5386847.1"/>
    </source>
</evidence>
<dbReference type="InterPro" id="IPR051550">
    <property type="entry name" value="SCF-Subunits/Alg-Epimerases"/>
</dbReference>
<evidence type="ECO:0000313" key="4">
    <source>
        <dbReference type="Proteomes" id="UP000507470"/>
    </source>
</evidence>
<proteinExistence type="predicted"/>
<dbReference type="EMBL" id="CACVKT020003931">
    <property type="protein sequence ID" value="CAC5386847.1"/>
    <property type="molecule type" value="Genomic_DNA"/>
</dbReference>
<dbReference type="Gene3D" id="2.160.20.10">
    <property type="entry name" value="Single-stranded right-handed beta-helix, Pectin lyase-like"/>
    <property type="match status" value="1"/>
</dbReference>
<evidence type="ECO:0000259" key="2">
    <source>
        <dbReference type="Pfam" id="PF13229"/>
    </source>
</evidence>
<dbReference type="OrthoDB" id="6088515at2759"/>
<dbReference type="AlphaFoldDB" id="A0A6J8BWS6"/>
<sequence length="263" mass="29420">MKVYYPILMSTIIECENLFTDLQFQIMSIVDRPFTTYILKKGRYIFSQLVKTTKSCQVIGLEPGVEIEIEHGIQISRPLDSSFAIDFEREREIAVHFENILFRSKGSQVRVEKGGIGTFYRCKFLKQCLDEEFKFEEHIDTFYKRFLSFINMEDKKNISGIVLSQGGMIVLNSCDIRSNGGCGIFVHGQNSFMDISNCNVHNSIIGIVVGDGGTMKASNNRICSQTLNGVAIGPNGTATLKGNTISQNKAEGIWCGGKPNIKK</sequence>
<name>A0A6J8BWS6_MYTCO</name>
<dbReference type="Proteomes" id="UP000507470">
    <property type="component" value="Unassembled WGS sequence"/>
</dbReference>
<dbReference type="GO" id="GO:0042981">
    <property type="term" value="P:regulation of apoptotic process"/>
    <property type="evidence" value="ECO:0007669"/>
    <property type="project" value="TreeGrafter"/>
</dbReference>
<protein>
    <recommendedName>
        <fullName evidence="2">Right handed beta helix domain-containing protein</fullName>
    </recommendedName>
</protein>
<organism evidence="3 4">
    <name type="scientific">Mytilus coruscus</name>
    <name type="common">Sea mussel</name>
    <dbReference type="NCBI Taxonomy" id="42192"/>
    <lineage>
        <taxon>Eukaryota</taxon>
        <taxon>Metazoa</taxon>
        <taxon>Spiralia</taxon>
        <taxon>Lophotrochozoa</taxon>
        <taxon>Mollusca</taxon>
        <taxon>Bivalvia</taxon>
        <taxon>Autobranchia</taxon>
        <taxon>Pteriomorphia</taxon>
        <taxon>Mytilida</taxon>
        <taxon>Mytiloidea</taxon>
        <taxon>Mytilidae</taxon>
        <taxon>Mytilinae</taxon>
        <taxon>Mytilus</taxon>
    </lineage>
</organism>
<dbReference type="PANTHER" id="PTHR22990:SF15">
    <property type="entry name" value="F-BOX ONLY PROTEIN 10"/>
    <property type="match status" value="1"/>
</dbReference>
<dbReference type="SMART" id="SM00710">
    <property type="entry name" value="PbH1"/>
    <property type="match status" value="4"/>
</dbReference>
<dbReference type="SUPFAM" id="SSF51126">
    <property type="entry name" value="Pectin lyase-like"/>
    <property type="match status" value="1"/>
</dbReference>
<dbReference type="GO" id="GO:0006511">
    <property type="term" value="P:ubiquitin-dependent protein catabolic process"/>
    <property type="evidence" value="ECO:0007669"/>
    <property type="project" value="TreeGrafter"/>
</dbReference>
<dbReference type="InterPro" id="IPR012334">
    <property type="entry name" value="Pectin_lyas_fold"/>
</dbReference>
<accession>A0A6J8BWS6</accession>
<reference evidence="3 4" key="1">
    <citation type="submission" date="2020-06" db="EMBL/GenBank/DDBJ databases">
        <authorList>
            <person name="Li R."/>
            <person name="Bekaert M."/>
        </authorList>
    </citation>
    <scope>NUCLEOTIDE SEQUENCE [LARGE SCALE GENOMIC DNA]</scope>
    <source>
        <strain evidence="4">wild</strain>
    </source>
</reference>
<dbReference type="InterPro" id="IPR039448">
    <property type="entry name" value="Beta_helix"/>
</dbReference>
<keyword evidence="4" id="KW-1185">Reference proteome</keyword>
<dbReference type="InterPro" id="IPR011050">
    <property type="entry name" value="Pectin_lyase_fold/virulence"/>
</dbReference>
<dbReference type="InterPro" id="IPR006626">
    <property type="entry name" value="PbH1"/>
</dbReference>
<dbReference type="Pfam" id="PF13229">
    <property type="entry name" value="Beta_helix"/>
    <property type="match status" value="1"/>
</dbReference>
<dbReference type="PANTHER" id="PTHR22990">
    <property type="entry name" value="F-BOX ONLY PROTEIN"/>
    <property type="match status" value="1"/>
</dbReference>
<gene>
    <name evidence="3" type="ORF">MCOR_22245</name>
</gene>